<evidence type="ECO:0000256" key="1">
    <source>
        <dbReference type="ARBA" id="ARBA00006349"/>
    </source>
</evidence>
<comment type="similarity">
    <text evidence="1">Belongs to the HSBP1 family.</text>
</comment>
<dbReference type="Proteomes" id="UP000694892">
    <property type="component" value="Chromosome 6S"/>
</dbReference>
<reference evidence="3" key="1">
    <citation type="journal article" date="2016" name="Nature">
        <title>Genome evolution in the allotetraploid frog Xenopus laevis.</title>
        <authorList>
            <person name="Session A.M."/>
            <person name="Uno Y."/>
            <person name="Kwon T."/>
            <person name="Chapman J.A."/>
            <person name="Toyoda A."/>
            <person name="Takahashi S."/>
            <person name="Fukui A."/>
            <person name="Hikosaka A."/>
            <person name="Suzuki A."/>
            <person name="Kondo M."/>
            <person name="van Heeringen S.J."/>
            <person name="Quigley I."/>
            <person name="Heinz S."/>
            <person name="Ogino H."/>
            <person name="Ochi H."/>
            <person name="Hellsten U."/>
            <person name="Lyons J.B."/>
            <person name="Simakov O."/>
            <person name="Putnam N."/>
            <person name="Stites J."/>
            <person name="Kuroki Y."/>
            <person name="Tanaka T."/>
            <person name="Michiue T."/>
            <person name="Watanabe M."/>
            <person name="Bogdanovic O."/>
            <person name="Lister R."/>
            <person name="Georgiou G."/>
            <person name="Paranjpe S.S."/>
            <person name="van Kruijsbergen I."/>
            <person name="Shu S."/>
            <person name="Carlson J."/>
            <person name="Kinoshita T."/>
            <person name="Ohta Y."/>
            <person name="Mawaribuchi S."/>
            <person name="Jenkins J."/>
            <person name="Grimwood J."/>
            <person name="Schmutz J."/>
            <person name="Mitros T."/>
            <person name="Mozaffari S.V."/>
            <person name="Suzuki Y."/>
            <person name="Haramoto Y."/>
            <person name="Yamamoto T.S."/>
            <person name="Takagi C."/>
            <person name="Heald R."/>
            <person name="Miller K."/>
            <person name="Haudenschild C."/>
            <person name="Kitzman J."/>
            <person name="Nakayama T."/>
            <person name="Izutsu Y."/>
            <person name="Robert J."/>
            <person name="Fortriede J."/>
            <person name="Burns K."/>
            <person name="Lotay V."/>
            <person name="Karimi K."/>
            <person name="Yasuoka Y."/>
            <person name="Dichmann D.S."/>
            <person name="Flajnik M.F."/>
            <person name="Houston D.W."/>
            <person name="Shendure J."/>
            <person name="DuPasquier L."/>
            <person name="Vize P.D."/>
            <person name="Zorn A.M."/>
            <person name="Ito M."/>
            <person name="Marcotte E.M."/>
            <person name="Wallingford J.B."/>
            <person name="Ito Y."/>
            <person name="Asashima M."/>
            <person name="Ueno N."/>
            <person name="Matsuda Y."/>
            <person name="Veenstra G.J."/>
            <person name="Fujiyama A."/>
            <person name="Harland R.M."/>
            <person name="Taira M."/>
            <person name="Rokhsar D.S."/>
        </authorList>
    </citation>
    <scope>NUCLEOTIDE SEQUENCE [LARGE SCALE GENOMIC DNA]</scope>
    <source>
        <strain evidence="3">J</strain>
    </source>
</reference>
<dbReference type="AlphaFoldDB" id="A0A974CJS1"/>
<dbReference type="InterPro" id="IPR009643">
    <property type="entry name" value="HS1-bd"/>
</dbReference>
<dbReference type="GO" id="GO:0070370">
    <property type="term" value="P:cellular heat acclimation"/>
    <property type="evidence" value="ECO:0007669"/>
    <property type="project" value="TreeGrafter"/>
</dbReference>
<dbReference type="OMA" id="AANDMTE"/>
<sequence>MADNDPKTPQDLSDFADNLLKNLQEKFQVLSDQLTQRNILLLKQRKMGSNIDELQKDVSDLMTQAGIENTEDIVLANEDGSGPFPTLVHPTLFWAWLLQTKNA</sequence>
<dbReference type="GO" id="GO:0005829">
    <property type="term" value="C:cytosol"/>
    <property type="evidence" value="ECO:0007669"/>
    <property type="project" value="TreeGrafter"/>
</dbReference>
<dbReference type="GO" id="GO:0003714">
    <property type="term" value="F:transcription corepressor activity"/>
    <property type="evidence" value="ECO:0007669"/>
    <property type="project" value="InterPro"/>
</dbReference>
<dbReference type="PANTHER" id="PTHR19424">
    <property type="entry name" value="HEAT SHOCK FACTOR BINDING PROTEIN 1"/>
    <property type="match status" value="1"/>
</dbReference>
<proteinExistence type="inferred from homology"/>
<organism evidence="2 3">
    <name type="scientific">Xenopus laevis</name>
    <name type="common">African clawed frog</name>
    <dbReference type="NCBI Taxonomy" id="8355"/>
    <lineage>
        <taxon>Eukaryota</taxon>
        <taxon>Metazoa</taxon>
        <taxon>Chordata</taxon>
        <taxon>Craniata</taxon>
        <taxon>Vertebrata</taxon>
        <taxon>Euteleostomi</taxon>
        <taxon>Amphibia</taxon>
        <taxon>Batrachia</taxon>
        <taxon>Anura</taxon>
        <taxon>Pipoidea</taxon>
        <taxon>Pipidae</taxon>
        <taxon>Xenopodinae</taxon>
        <taxon>Xenopus</taxon>
        <taxon>Xenopus</taxon>
    </lineage>
</organism>
<evidence type="ECO:0000313" key="2">
    <source>
        <dbReference type="EMBL" id="OCT74542.1"/>
    </source>
</evidence>
<dbReference type="Gene3D" id="1.20.5.430">
    <property type="match status" value="1"/>
</dbReference>
<protein>
    <submittedName>
        <fullName evidence="2">Uncharacterized protein</fullName>
    </submittedName>
</protein>
<accession>A0A974CJS1</accession>
<dbReference type="GO" id="GO:0005634">
    <property type="term" value="C:nucleus"/>
    <property type="evidence" value="ECO:0007669"/>
    <property type="project" value="TreeGrafter"/>
</dbReference>
<dbReference type="PANTHER" id="PTHR19424:SF4">
    <property type="entry name" value="HEAT SHOCK FACTOR-BINDING PROTEIN 1-LIKE PROTEIN 1"/>
    <property type="match status" value="1"/>
</dbReference>
<gene>
    <name evidence="2" type="ORF">XELAEV_18033525mg</name>
</gene>
<dbReference type="EMBL" id="CM004477">
    <property type="protein sequence ID" value="OCT74542.1"/>
    <property type="molecule type" value="Genomic_DNA"/>
</dbReference>
<evidence type="ECO:0000313" key="3">
    <source>
        <dbReference type="Proteomes" id="UP000694892"/>
    </source>
</evidence>
<dbReference type="Pfam" id="PF06825">
    <property type="entry name" value="HSBP1"/>
    <property type="match status" value="1"/>
</dbReference>
<name>A0A974CJS1_XENLA</name>